<evidence type="ECO:0000256" key="1">
    <source>
        <dbReference type="SAM" id="MobiDB-lite"/>
    </source>
</evidence>
<dbReference type="RefSeq" id="XP_018004403.1">
    <property type="nucleotide sequence ID" value="XM_018148796.1"/>
</dbReference>
<gene>
    <name evidence="2" type="ORF">AB675_8357</name>
</gene>
<feature type="region of interest" description="Disordered" evidence="1">
    <location>
        <begin position="1"/>
        <end position="24"/>
    </location>
</feature>
<comment type="caution">
    <text evidence="2">The sequence shown here is derived from an EMBL/GenBank/DDBJ whole genome shotgun (WGS) entry which is preliminary data.</text>
</comment>
<organism evidence="2 3">
    <name type="scientific">Cyphellophora attinorum</name>
    <dbReference type="NCBI Taxonomy" id="1664694"/>
    <lineage>
        <taxon>Eukaryota</taxon>
        <taxon>Fungi</taxon>
        <taxon>Dikarya</taxon>
        <taxon>Ascomycota</taxon>
        <taxon>Pezizomycotina</taxon>
        <taxon>Eurotiomycetes</taxon>
        <taxon>Chaetothyriomycetidae</taxon>
        <taxon>Chaetothyriales</taxon>
        <taxon>Cyphellophoraceae</taxon>
        <taxon>Cyphellophora</taxon>
    </lineage>
</organism>
<evidence type="ECO:0000313" key="3">
    <source>
        <dbReference type="Proteomes" id="UP000038010"/>
    </source>
</evidence>
<dbReference type="PANTHER" id="PTHR38703">
    <property type="entry name" value="CHROMOSOME 8, WHOLE GENOME SHOTGUN SEQUENCE"/>
    <property type="match status" value="1"/>
</dbReference>
<accession>A0A0N1P204</accession>
<dbReference type="STRING" id="1664694.A0A0N1P204"/>
<dbReference type="Proteomes" id="UP000038010">
    <property type="component" value="Unassembled WGS sequence"/>
</dbReference>
<protein>
    <recommendedName>
        <fullName evidence="4">Allergen</fullName>
    </recommendedName>
</protein>
<dbReference type="OrthoDB" id="2118965at2759"/>
<feature type="region of interest" description="Disordered" evidence="1">
    <location>
        <begin position="182"/>
        <end position="257"/>
    </location>
</feature>
<sequence length="257" mass="28219">MEAAKNAVKKFTSHQGHSTTVEEQVHPHVMNETVKPHRHEETTQAVDKEVHQHHFHTTVQPIAHEEKLPEKHTHQALPTQEREIHHEDPHNTKASVDAELAKFKPASKTVETTHSAAAAPAVVGEHVHHHVHENVVPVVHKSTIQPEVVHTTQPIHETHHAPSQHHGISQLPMKSLDEFKAGGGVLHGEKQGMSSESYDGCPRPYNEKLGTTFDKLGLHSHKGQQGHQARDSGVDMGHDGMNPGHSGNVLSGSGAKH</sequence>
<reference evidence="2 3" key="1">
    <citation type="submission" date="2015-06" db="EMBL/GenBank/DDBJ databases">
        <title>Draft genome of the ant-associated black yeast Phialophora attae CBS 131958.</title>
        <authorList>
            <person name="Moreno L.F."/>
            <person name="Stielow B.J."/>
            <person name="de Hoog S."/>
            <person name="Vicente V.A."/>
            <person name="Weiss V.A."/>
            <person name="de Vries M."/>
            <person name="Cruz L.M."/>
            <person name="Souza E.M."/>
        </authorList>
    </citation>
    <scope>NUCLEOTIDE SEQUENCE [LARGE SCALE GENOMIC DNA]</scope>
    <source>
        <strain evidence="2 3">CBS 131958</strain>
    </source>
</reference>
<dbReference type="GeneID" id="28740676"/>
<dbReference type="PANTHER" id="PTHR38703:SF1">
    <property type="entry name" value="ALLERGEN"/>
    <property type="match status" value="1"/>
</dbReference>
<name>A0A0N1P204_9EURO</name>
<feature type="compositionally biased region" description="Polar residues" evidence="1">
    <location>
        <begin position="13"/>
        <end position="22"/>
    </location>
</feature>
<keyword evidence="3" id="KW-1185">Reference proteome</keyword>
<dbReference type="VEuPathDB" id="FungiDB:AB675_8357"/>
<evidence type="ECO:0008006" key="4">
    <source>
        <dbReference type="Google" id="ProtNLM"/>
    </source>
</evidence>
<feature type="compositionally biased region" description="Basic and acidic residues" evidence="1">
    <location>
        <begin position="228"/>
        <end position="238"/>
    </location>
</feature>
<proteinExistence type="predicted"/>
<dbReference type="AlphaFoldDB" id="A0A0N1P204"/>
<evidence type="ECO:0000313" key="2">
    <source>
        <dbReference type="EMBL" id="KPI44440.1"/>
    </source>
</evidence>
<dbReference type="EMBL" id="LFJN01000003">
    <property type="protein sequence ID" value="KPI44440.1"/>
    <property type="molecule type" value="Genomic_DNA"/>
</dbReference>